<sequence length="585" mass="66280">MLFQMPQLTLARRQKDHDMLLINAAFKDPLNSSEILTQVRRSLSQNSPPHIPFDSKRRLPQPELHELAISLVASSACIRGICRIVVNGLESISPHILHRIIDLWPRLLPRIVYFLKAVLKEPESFVKLPKQMDTLLSYAAAAVCDGVTLSSLMLRLPSILRQSQNLISCLAQVWIVSLENRLSFISFNMPTFFMHEKSLLNVFAATIKQEIPVQRLTSVISRLVRDVDCIDIDWVAIKDGAILLRTLSNDPSLGLSLRLAKLIPWMCYVVWRVVETPKPNTEASEQCRMLALLTTFVSIHVGLAQGPDWIAQSLKRTHFLRSLWKFSQEDLTADLAKTIAEILNTLTINLIWRTVLRRVRISLKKLESAVDAPDFHNSLRKPWATFLHVANHRWETRASLHGGSDANVCMNSKCLDSSLETGNITTKIHRCSGCGFVFCSAHCQKEAGDTHRKFCQFEKSKRKDGYPDDVMQRDELFLYHIVMSDVRHEKELVATLMNDYHTKCNADTYPPVTCMDYRDAPMSISVGHWEGFRGICGIDESKLFQELERGKQAAGLGRNGKLVLSILPCGLMLKASILWVEQTST</sequence>
<dbReference type="SUPFAM" id="SSF144232">
    <property type="entry name" value="HIT/MYND zinc finger-like"/>
    <property type="match status" value="1"/>
</dbReference>
<reference evidence="2" key="1">
    <citation type="journal article" date="2017" name="Nat. Ecol. Evol.">
        <title>Genome expansion and lineage-specific genetic innovations in the forest pathogenic fungi Armillaria.</title>
        <authorList>
            <person name="Sipos G."/>
            <person name="Prasanna A.N."/>
            <person name="Walter M.C."/>
            <person name="O'Connor E."/>
            <person name="Balint B."/>
            <person name="Krizsan K."/>
            <person name="Kiss B."/>
            <person name="Hess J."/>
            <person name="Varga T."/>
            <person name="Slot J."/>
            <person name="Riley R."/>
            <person name="Boka B."/>
            <person name="Rigling D."/>
            <person name="Barry K."/>
            <person name="Lee J."/>
            <person name="Mihaltcheva S."/>
            <person name="LaButti K."/>
            <person name="Lipzen A."/>
            <person name="Waldron R."/>
            <person name="Moloney N.M."/>
            <person name="Sperisen C."/>
            <person name="Kredics L."/>
            <person name="Vagvoelgyi C."/>
            <person name="Patrignani A."/>
            <person name="Fitzpatrick D."/>
            <person name="Nagy I."/>
            <person name="Doyle S."/>
            <person name="Anderson J.B."/>
            <person name="Grigoriev I.V."/>
            <person name="Gueldener U."/>
            <person name="Muensterkoetter M."/>
            <person name="Nagy L.G."/>
        </authorList>
    </citation>
    <scope>NUCLEOTIDE SEQUENCE [LARGE SCALE GENOMIC DNA]</scope>
    <source>
        <strain evidence="2">C18/9</strain>
    </source>
</reference>
<gene>
    <name evidence="1" type="ORF">ARMOST_01896</name>
</gene>
<dbReference type="Proteomes" id="UP000219338">
    <property type="component" value="Unassembled WGS sequence"/>
</dbReference>
<dbReference type="STRING" id="47428.A0A284QQ91"/>
<name>A0A284QQ91_ARMOS</name>
<dbReference type="AlphaFoldDB" id="A0A284QQ91"/>
<dbReference type="EMBL" id="FUEG01000001">
    <property type="protein sequence ID" value="SJK98628.1"/>
    <property type="molecule type" value="Genomic_DNA"/>
</dbReference>
<keyword evidence="2" id="KW-1185">Reference proteome</keyword>
<accession>A0A284QQ91</accession>
<organism evidence="1 2">
    <name type="scientific">Armillaria ostoyae</name>
    <name type="common">Armillaria root rot fungus</name>
    <dbReference type="NCBI Taxonomy" id="47428"/>
    <lineage>
        <taxon>Eukaryota</taxon>
        <taxon>Fungi</taxon>
        <taxon>Dikarya</taxon>
        <taxon>Basidiomycota</taxon>
        <taxon>Agaricomycotina</taxon>
        <taxon>Agaricomycetes</taxon>
        <taxon>Agaricomycetidae</taxon>
        <taxon>Agaricales</taxon>
        <taxon>Marasmiineae</taxon>
        <taxon>Physalacriaceae</taxon>
        <taxon>Armillaria</taxon>
    </lineage>
</organism>
<proteinExistence type="predicted"/>
<evidence type="ECO:0000313" key="1">
    <source>
        <dbReference type="EMBL" id="SJK98628.1"/>
    </source>
</evidence>
<dbReference type="OrthoDB" id="2836576at2759"/>
<evidence type="ECO:0000313" key="2">
    <source>
        <dbReference type="Proteomes" id="UP000219338"/>
    </source>
</evidence>
<protein>
    <recommendedName>
        <fullName evidence="3">MYND-type domain-containing protein</fullName>
    </recommendedName>
</protein>
<evidence type="ECO:0008006" key="3">
    <source>
        <dbReference type="Google" id="ProtNLM"/>
    </source>
</evidence>